<dbReference type="GO" id="GO:0008236">
    <property type="term" value="F:serine-type peptidase activity"/>
    <property type="evidence" value="ECO:0007669"/>
    <property type="project" value="InterPro"/>
</dbReference>
<keyword evidence="2" id="KW-0732">Signal</keyword>
<dbReference type="EMBL" id="SJPV01000002">
    <property type="protein sequence ID" value="TWU41115.1"/>
    <property type="molecule type" value="Genomic_DNA"/>
</dbReference>
<gene>
    <name evidence="4" type="primary">axeA1_2</name>
    <name evidence="4" type="ORF">Poly41_19530</name>
</gene>
<feature type="signal peptide" evidence="2">
    <location>
        <begin position="1"/>
        <end position="36"/>
    </location>
</feature>
<dbReference type="OrthoDB" id="9794725at2"/>
<dbReference type="SUPFAM" id="SSF53474">
    <property type="entry name" value="alpha/beta-Hydrolases"/>
    <property type="match status" value="1"/>
</dbReference>
<organism evidence="4 5">
    <name type="scientific">Novipirellula artificiosorum</name>
    <dbReference type="NCBI Taxonomy" id="2528016"/>
    <lineage>
        <taxon>Bacteria</taxon>
        <taxon>Pseudomonadati</taxon>
        <taxon>Planctomycetota</taxon>
        <taxon>Planctomycetia</taxon>
        <taxon>Pirellulales</taxon>
        <taxon>Pirellulaceae</taxon>
        <taxon>Novipirellula</taxon>
    </lineage>
</organism>
<feature type="domain" description="Peptidase S9 prolyl oligopeptidase catalytic" evidence="3">
    <location>
        <begin position="180"/>
        <end position="302"/>
    </location>
</feature>
<evidence type="ECO:0000256" key="1">
    <source>
        <dbReference type="ARBA" id="ARBA00022801"/>
    </source>
</evidence>
<evidence type="ECO:0000256" key="2">
    <source>
        <dbReference type="SAM" id="SignalP"/>
    </source>
</evidence>
<dbReference type="PANTHER" id="PTHR48081">
    <property type="entry name" value="AB HYDROLASE SUPERFAMILY PROTEIN C4A8.06C"/>
    <property type="match status" value="1"/>
</dbReference>
<dbReference type="PANTHER" id="PTHR48081:SF6">
    <property type="entry name" value="PEPTIDASE S9 PROLYL OLIGOPEPTIDASE CATALYTIC DOMAIN-CONTAINING PROTEIN"/>
    <property type="match status" value="1"/>
</dbReference>
<dbReference type="Gene3D" id="3.40.50.1820">
    <property type="entry name" value="alpha/beta hydrolase"/>
    <property type="match status" value="1"/>
</dbReference>
<dbReference type="Proteomes" id="UP000319143">
    <property type="component" value="Unassembled WGS sequence"/>
</dbReference>
<proteinExistence type="predicted"/>
<name>A0A5C6DXI5_9BACT</name>
<feature type="chain" id="PRO_5022895006" evidence="2">
    <location>
        <begin position="37"/>
        <end position="324"/>
    </location>
</feature>
<evidence type="ECO:0000259" key="3">
    <source>
        <dbReference type="Pfam" id="PF00326"/>
    </source>
</evidence>
<comment type="caution">
    <text evidence="4">The sequence shown here is derived from an EMBL/GenBank/DDBJ whole genome shotgun (WGS) entry which is preliminary data.</text>
</comment>
<accession>A0A5C6DXI5</accession>
<protein>
    <submittedName>
        <fullName evidence="4">Acetylxylan esterase</fullName>
        <ecNumber evidence="4">3.1.1.72</ecNumber>
    </submittedName>
</protein>
<evidence type="ECO:0000313" key="4">
    <source>
        <dbReference type="EMBL" id="TWU41115.1"/>
    </source>
</evidence>
<dbReference type="EC" id="3.1.1.72" evidence="4"/>
<evidence type="ECO:0000313" key="5">
    <source>
        <dbReference type="Proteomes" id="UP000319143"/>
    </source>
</evidence>
<dbReference type="GO" id="GO:0006508">
    <property type="term" value="P:proteolysis"/>
    <property type="evidence" value="ECO:0007669"/>
    <property type="project" value="InterPro"/>
</dbReference>
<keyword evidence="5" id="KW-1185">Reference proteome</keyword>
<dbReference type="RefSeq" id="WP_146525607.1">
    <property type="nucleotide sequence ID" value="NZ_SJPV01000002.1"/>
</dbReference>
<dbReference type="InterPro" id="IPR001375">
    <property type="entry name" value="Peptidase_S9_cat"/>
</dbReference>
<dbReference type="InterPro" id="IPR050300">
    <property type="entry name" value="GDXG_lipolytic_enzyme"/>
</dbReference>
<keyword evidence="1 4" id="KW-0378">Hydrolase</keyword>
<dbReference type="Pfam" id="PF00326">
    <property type="entry name" value="Peptidase_S9"/>
    <property type="match status" value="1"/>
</dbReference>
<dbReference type="GO" id="GO:0046555">
    <property type="term" value="F:acetylxylan esterase activity"/>
    <property type="evidence" value="ECO:0007669"/>
    <property type="project" value="UniProtKB-EC"/>
</dbReference>
<reference evidence="4 5" key="1">
    <citation type="submission" date="2019-02" db="EMBL/GenBank/DDBJ databases">
        <title>Deep-cultivation of Planctomycetes and their phenomic and genomic characterization uncovers novel biology.</title>
        <authorList>
            <person name="Wiegand S."/>
            <person name="Jogler M."/>
            <person name="Boedeker C."/>
            <person name="Pinto D."/>
            <person name="Vollmers J."/>
            <person name="Rivas-Marin E."/>
            <person name="Kohn T."/>
            <person name="Peeters S.H."/>
            <person name="Heuer A."/>
            <person name="Rast P."/>
            <person name="Oberbeckmann S."/>
            <person name="Bunk B."/>
            <person name="Jeske O."/>
            <person name="Meyerdierks A."/>
            <person name="Storesund J.E."/>
            <person name="Kallscheuer N."/>
            <person name="Luecker S."/>
            <person name="Lage O.M."/>
            <person name="Pohl T."/>
            <person name="Merkel B.J."/>
            <person name="Hornburger P."/>
            <person name="Mueller R.-W."/>
            <person name="Bruemmer F."/>
            <person name="Labrenz M."/>
            <person name="Spormann A.M."/>
            <person name="Op Den Camp H."/>
            <person name="Overmann J."/>
            <person name="Amann R."/>
            <person name="Jetten M.S.M."/>
            <person name="Mascher T."/>
            <person name="Medema M.H."/>
            <person name="Devos D.P."/>
            <person name="Kaster A.-K."/>
            <person name="Ovreas L."/>
            <person name="Rohde M."/>
            <person name="Galperin M.Y."/>
            <person name="Jogler C."/>
        </authorList>
    </citation>
    <scope>NUCLEOTIDE SEQUENCE [LARGE SCALE GENOMIC DNA]</scope>
    <source>
        <strain evidence="4 5">Poly41</strain>
    </source>
</reference>
<dbReference type="AlphaFoldDB" id="A0A5C6DXI5"/>
<dbReference type="InterPro" id="IPR029058">
    <property type="entry name" value="AB_hydrolase_fold"/>
</dbReference>
<sequence length="324" mass="35185" precursor="true">MMSRTDYRPRQHRFAKFSISLVLCMLSSVTTPLVTAEEPAAVAAKVAEADAVVPVWPTDPPAWNAPTMAEQDTSGPDGRNVAGKSVIRLGYVTSPELHIYRAKAGVQSDTAVVVCPGGGYSILAWDLEGTEIAELLQEMGVTAVVLKYRVPSRGEAESWKPAVQDIQRAISLVRAGAIPEVKVSKVGVLGFSAGGNASARAATATQRHYDSVDSHDQQNYLPDFAVLVYPAWLVEKDNPTQLIDGITVSDQTPPMFFAHARNDGISCLNSITLFTELQKRDKPASLHVFSGGGHGFGARPNDQETDAWPELLELWMREQEWLGK</sequence>